<feature type="transmembrane region" description="Helical" evidence="2">
    <location>
        <begin position="207"/>
        <end position="227"/>
    </location>
</feature>
<dbReference type="Proteomes" id="UP001596222">
    <property type="component" value="Unassembled WGS sequence"/>
</dbReference>
<feature type="region of interest" description="Disordered" evidence="1">
    <location>
        <begin position="287"/>
        <end position="312"/>
    </location>
</feature>
<evidence type="ECO:0000256" key="1">
    <source>
        <dbReference type="SAM" id="MobiDB-lite"/>
    </source>
</evidence>
<protein>
    <submittedName>
        <fullName evidence="3">Uncharacterized protein</fullName>
    </submittedName>
</protein>
<evidence type="ECO:0000256" key="2">
    <source>
        <dbReference type="SAM" id="Phobius"/>
    </source>
</evidence>
<proteinExistence type="predicted"/>
<keyword evidence="2" id="KW-0472">Membrane</keyword>
<organism evidence="3 4">
    <name type="scientific">Streptomyces aureoversilis</name>
    <dbReference type="NCBI Taxonomy" id="67277"/>
    <lineage>
        <taxon>Bacteria</taxon>
        <taxon>Bacillati</taxon>
        <taxon>Actinomycetota</taxon>
        <taxon>Actinomycetes</taxon>
        <taxon>Kitasatosporales</taxon>
        <taxon>Streptomycetaceae</taxon>
        <taxon>Streptomyces</taxon>
    </lineage>
</organism>
<name>A0ABV9ZPG8_9ACTN</name>
<accession>A0ABV9ZPG8</accession>
<gene>
    <name evidence="3" type="ORF">ACFPP6_00935</name>
</gene>
<evidence type="ECO:0000313" key="4">
    <source>
        <dbReference type="Proteomes" id="UP001596222"/>
    </source>
</evidence>
<evidence type="ECO:0000313" key="3">
    <source>
        <dbReference type="EMBL" id="MFC5143269.1"/>
    </source>
</evidence>
<dbReference type="RefSeq" id="WP_382035816.1">
    <property type="nucleotide sequence ID" value="NZ_JBHSKJ010000001.1"/>
</dbReference>
<keyword evidence="4" id="KW-1185">Reference proteome</keyword>
<feature type="transmembrane region" description="Helical" evidence="2">
    <location>
        <begin position="164"/>
        <end position="187"/>
    </location>
</feature>
<sequence length="312" mass="33303">MSTSTKIMTPDTSAAAVMARPWALWAAVAVATVTAALHTFAQAAPALDALMAGDAAAEARQGLRMMWHGMSAIAWTYPVVLVLLRHRPAAVARPALGCVALLNGSQAVMYVATGLGGHGMSGLLSLPEWALHALVAVLAWHARPARPPGGPAPQAGPRRSRGRLVLLWIALAFSAFMAVFHTVSGTFDSWPADLLDSDTALDPKLTLYAMWLFSCVLFWTVPLTVVWSLRARTEAGRFLLAYVAVLVTALAVSWTITKALGIAPGLPPFGPVSLGLIATLTALSARPRPRPDGRNRVCRSSTMHSLRRDHRR</sequence>
<comment type="caution">
    <text evidence="3">The sequence shown here is derived from an EMBL/GenBank/DDBJ whole genome shotgun (WGS) entry which is preliminary data.</text>
</comment>
<keyword evidence="2" id="KW-1133">Transmembrane helix</keyword>
<feature type="transmembrane region" description="Helical" evidence="2">
    <location>
        <begin position="67"/>
        <end position="84"/>
    </location>
</feature>
<feature type="transmembrane region" description="Helical" evidence="2">
    <location>
        <begin position="239"/>
        <end position="256"/>
    </location>
</feature>
<reference evidence="4" key="1">
    <citation type="journal article" date="2019" name="Int. J. Syst. Evol. Microbiol.">
        <title>The Global Catalogue of Microorganisms (GCM) 10K type strain sequencing project: providing services to taxonomists for standard genome sequencing and annotation.</title>
        <authorList>
            <consortium name="The Broad Institute Genomics Platform"/>
            <consortium name="The Broad Institute Genome Sequencing Center for Infectious Disease"/>
            <person name="Wu L."/>
            <person name="Ma J."/>
        </authorList>
    </citation>
    <scope>NUCLEOTIDE SEQUENCE [LARGE SCALE GENOMIC DNA]</scope>
    <source>
        <strain evidence="4">CGMCC 4.1641</strain>
    </source>
</reference>
<dbReference type="EMBL" id="JBHSKJ010000001">
    <property type="protein sequence ID" value="MFC5143269.1"/>
    <property type="molecule type" value="Genomic_DNA"/>
</dbReference>
<keyword evidence="2" id="KW-0812">Transmembrane</keyword>
<feature type="transmembrane region" description="Helical" evidence="2">
    <location>
        <begin position="268"/>
        <end position="285"/>
    </location>
</feature>